<feature type="domain" description="Major facilitator superfamily (MFS) profile" evidence="9">
    <location>
        <begin position="26"/>
        <end position="435"/>
    </location>
</feature>
<comment type="caution">
    <text evidence="10">The sequence shown here is derived from an EMBL/GenBank/DDBJ whole genome shotgun (WGS) entry which is preliminary data.</text>
</comment>
<keyword evidence="11" id="KW-1185">Reference proteome</keyword>
<dbReference type="GO" id="GO:0022857">
    <property type="term" value="F:transmembrane transporter activity"/>
    <property type="evidence" value="ECO:0007669"/>
    <property type="project" value="InterPro"/>
</dbReference>
<dbReference type="RefSeq" id="WP_078067134.1">
    <property type="nucleotide sequence ID" value="NZ_LOHS01000071.1"/>
</dbReference>
<dbReference type="SUPFAM" id="SSF103473">
    <property type="entry name" value="MFS general substrate transporter"/>
    <property type="match status" value="1"/>
</dbReference>
<keyword evidence="3" id="KW-1003">Cell membrane</keyword>
<organism evidence="10 11">
    <name type="scientific">Streptomyces jeddahensis</name>
    <dbReference type="NCBI Taxonomy" id="1716141"/>
    <lineage>
        <taxon>Bacteria</taxon>
        <taxon>Bacillati</taxon>
        <taxon>Actinomycetota</taxon>
        <taxon>Actinomycetes</taxon>
        <taxon>Kitasatosporales</taxon>
        <taxon>Streptomycetaceae</taxon>
        <taxon>Streptomyces</taxon>
    </lineage>
</organism>
<evidence type="ECO:0000259" key="9">
    <source>
        <dbReference type="PROSITE" id="PS50850"/>
    </source>
</evidence>
<comment type="subcellular location">
    <subcellularLocation>
        <location evidence="1">Cell membrane</location>
        <topology evidence="1">Multi-pass membrane protein</topology>
    </subcellularLocation>
</comment>
<dbReference type="EMBL" id="LOHS01000071">
    <property type="protein sequence ID" value="OAH13947.1"/>
    <property type="molecule type" value="Genomic_DNA"/>
</dbReference>
<dbReference type="STRING" id="1716141.STSP_26650"/>
<feature type="region of interest" description="Disordered" evidence="7">
    <location>
        <begin position="1"/>
        <end position="21"/>
    </location>
</feature>
<evidence type="ECO:0000256" key="2">
    <source>
        <dbReference type="ARBA" id="ARBA00022448"/>
    </source>
</evidence>
<evidence type="ECO:0000256" key="8">
    <source>
        <dbReference type="SAM" id="Phobius"/>
    </source>
</evidence>
<evidence type="ECO:0000256" key="4">
    <source>
        <dbReference type="ARBA" id="ARBA00022692"/>
    </source>
</evidence>
<feature type="transmembrane region" description="Helical" evidence="8">
    <location>
        <begin position="126"/>
        <end position="143"/>
    </location>
</feature>
<feature type="transmembrane region" description="Helical" evidence="8">
    <location>
        <begin position="380"/>
        <end position="402"/>
    </location>
</feature>
<dbReference type="InterPro" id="IPR011701">
    <property type="entry name" value="MFS"/>
</dbReference>
<gene>
    <name evidence="10" type="primary">proP_3</name>
    <name evidence="10" type="ORF">STSP_26650</name>
</gene>
<keyword evidence="6 8" id="KW-0472">Membrane</keyword>
<dbReference type="PROSITE" id="PS50850">
    <property type="entry name" value="MFS"/>
    <property type="match status" value="1"/>
</dbReference>
<feature type="transmembrane region" description="Helical" evidence="8">
    <location>
        <begin position="317"/>
        <end position="335"/>
    </location>
</feature>
<feature type="region of interest" description="Disordered" evidence="7">
    <location>
        <begin position="441"/>
        <end position="475"/>
    </location>
</feature>
<feature type="transmembrane region" description="Helical" evidence="8">
    <location>
        <begin position="164"/>
        <end position="189"/>
    </location>
</feature>
<dbReference type="PANTHER" id="PTHR43045:SF1">
    <property type="entry name" value="SHIKIMATE TRANSPORTER"/>
    <property type="match status" value="1"/>
</dbReference>
<evidence type="ECO:0000256" key="6">
    <source>
        <dbReference type="ARBA" id="ARBA00023136"/>
    </source>
</evidence>
<evidence type="ECO:0000313" key="10">
    <source>
        <dbReference type="EMBL" id="OAH13947.1"/>
    </source>
</evidence>
<evidence type="ECO:0000256" key="5">
    <source>
        <dbReference type="ARBA" id="ARBA00022989"/>
    </source>
</evidence>
<feature type="transmembrane region" description="Helical" evidence="8">
    <location>
        <begin position="63"/>
        <end position="87"/>
    </location>
</feature>
<feature type="transmembrane region" description="Helical" evidence="8">
    <location>
        <begin position="99"/>
        <end position="120"/>
    </location>
</feature>
<evidence type="ECO:0000256" key="7">
    <source>
        <dbReference type="SAM" id="MobiDB-lite"/>
    </source>
</evidence>
<keyword evidence="4 8" id="KW-0812">Transmembrane</keyword>
<keyword evidence="2" id="KW-0813">Transport</keyword>
<keyword evidence="5 8" id="KW-1133">Transmembrane helix</keyword>
<evidence type="ECO:0000256" key="3">
    <source>
        <dbReference type="ARBA" id="ARBA00022475"/>
    </source>
</evidence>
<protein>
    <submittedName>
        <fullName evidence="10">Proline/betaine transporter</fullName>
    </submittedName>
</protein>
<name>A0A177HTV6_9ACTN</name>
<dbReference type="Proteomes" id="UP000077381">
    <property type="component" value="Unassembled WGS sequence"/>
</dbReference>
<dbReference type="Pfam" id="PF07690">
    <property type="entry name" value="MFS_1"/>
    <property type="match status" value="1"/>
</dbReference>
<evidence type="ECO:0000313" key="11">
    <source>
        <dbReference type="Proteomes" id="UP000077381"/>
    </source>
</evidence>
<sequence length="475" mass="50837">MSRAPDSATQRVQERSRPHEHTPRRAALAAFLGSMVEYYDFFIYGSASALVFSHVFFPDADPAAATLASLSTFAVAYIARPVGAFFVGHFGDRIGRKRVLVFCLTLMGVSTFAIGCLPSYDTAGVAAPVLLVVCRIAQGLSAAGEQSGASSMTLEHSPEGHRAFWTSFTLSGTQAGLVVATLAFLPIAALDKEAMYAWGWRVPFWASAIVVAFAYWVRSRLTEPPEFAKLQRDEEVVKVPLVPFVRYYWRSFLRIVVCHLFAVVSTAVTVFGLSYATETWSVPESRMLLVIAVANVVAVVAIPLWARLADRVGRRPVFALGAVGCAVCVPTFFAAIVTQNIWLIVAATVLMSGVVYSAPNGIAPTLYAEMFDARVRYTGMAVSTQFANLALGFTPTIAAALMGTGSAGWVPVAALIAGLCLLSAMAACAGRETARIPLEHLGNPERTPATIHPPVKETSACKSHTGASWSSTDPT</sequence>
<feature type="compositionally biased region" description="Basic and acidic residues" evidence="7">
    <location>
        <begin position="12"/>
        <end position="21"/>
    </location>
</feature>
<dbReference type="Gene3D" id="1.20.1250.20">
    <property type="entry name" value="MFS general substrate transporter like domains"/>
    <property type="match status" value="2"/>
</dbReference>
<feature type="compositionally biased region" description="Polar residues" evidence="7">
    <location>
        <begin position="460"/>
        <end position="475"/>
    </location>
</feature>
<reference evidence="10 11" key="1">
    <citation type="submission" date="2015-12" db="EMBL/GenBank/DDBJ databases">
        <title>Genome sequence of Streptomyces sp. G25.</title>
        <authorList>
            <person name="Poehlein A."/>
            <person name="Roettig A."/>
            <person name="Hiessl S."/>
            <person name="Hauschild P."/>
            <person name="Schauer J."/>
            <person name="Madkour M.H."/>
            <person name="Al-Ansari A.M."/>
            <person name="Almakishah N.H."/>
            <person name="Steinbuechel A."/>
            <person name="Daniel R."/>
        </authorList>
    </citation>
    <scope>NUCLEOTIDE SEQUENCE [LARGE SCALE GENOMIC DNA]</scope>
    <source>
        <strain evidence="11">G25(2015)</strain>
    </source>
</reference>
<dbReference type="GO" id="GO:0005886">
    <property type="term" value="C:plasma membrane"/>
    <property type="evidence" value="ECO:0007669"/>
    <property type="project" value="UniProtKB-SubCell"/>
</dbReference>
<feature type="transmembrane region" description="Helical" evidence="8">
    <location>
        <begin position="341"/>
        <end position="359"/>
    </location>
</feature>
<evidence type="ECO:0000256" key="1">
    <source>
        <dbReference type="ARBA" id="ARBA00004651"/>
    </source>
</evidence>
<dbReference type="AlphaFoldDB" id="A0A177HTV6"/>
<dbReference type="InterPro" id="IPR036259">
    <property type="entry name" value="MFS_trans_sf"/>
</dbReference>
<dbReference type="InterPro" id="IPR020846">
    <property type="entry name" value="MFS_dom"/>
</dbReference>
<proteinExistence type="predicted"/>
<dbReference type="OrthoDB" id="9066401at2"/>
<feature type="transmembrane region" description="Helical" evidence="8">
    <location>
        <begin position="195"/>
        <end position="217"/>
    </location>
</feature>
<accession>A0A177HTV6</accession>
<feature type="transmembrane region" description="Helical" evidence="8">
    <location>
        <begin position="38"/>
        <end position="57"/>
    </location>
</feature>
<dbReference type="CDD" id="cd17369">
    <property type="entry name" value="MFS_ShiA_like"/>
    <property type="match status" value="1"/>
</dbReference>
<dbReference type="PATRIC" id="fig|1716141.3.peg.2808"/>
<feature type="transmembrane region" description="Helical" evidence="8">
    <location>
        <begin position="287"/>
        <end position="305"/>
    </location>
</feature>
<feature type="transmembrane region" description="Helical" evidence="8">
    <location>
        <begin position="408"/>
        <end position="429"/>
    </location>
</feature>
<feature type="transmembrane region" description="Helical" evidence="8">
    <location>
        <begin position="252"/>
        <end position="275"/>
    </location>
</feature>
<dbReference type="PANTHER" id="PTHR43045">
    <property type="entry name" value="SHIKIMATE TRANSPORTER"/>
    <property type="match status" value="1"/>
</dbReference>